<dbReference type="EMBL" id="LNJB01000008">
    <property type="protein sequence ID" value="KYC54759.1"/>
    <property type="molecule type" value="Genomic_DNA"/>
</dbReference>
<dbReference type="PANTHER" id="PTHR13872:SF1">
    <property type="entry name" value="DOLICHYL-DIPHOSPHOOLIGOSACCHARIDE--PROTEIN GLYCOSYLTRANSFERASE SUBUNIT STT3B"/>
    <property type="match status" value="1"/>
</dbReference>
<evidence type="ECO:0000256" key="16">
    <source>
        <dbReference type="ARBA" id="ARBA00034066"/>
    </source>
</evidence>
<evidence type="ECO:0000256" key="7">
    <source>
        <dbReference type="ARBA" id="ARBA00022676"/>
    </source>
</evidence>
<comment type="cofactor">
    <cofactor evidence="1">
        <name>Mn(2+)</name>
        <dbReference type="ChEBI" id="CHEBI:29035"/>
    </cofactor>
</comment>
<feature type="transmembrane region" description="Helical" evidence="17">
    <location>
        <begin position="309"/>
        <end position="328"/>
    </location>
</feature>
<keyword evidence="11" id="KW-0460">Magnesium</keyword>
<feature type="domain" description="STT3/PglB/AglB core" evidence="18">
    <location>
        <begin position="496"/>
        <end position="549"/>
    </location>
</feature>
<accession>A0A150JFG8</accession>
<keyword evidence="9 17" id="KW-0812">Transmembrane</keyword>
<feature type="transmembrane region" description="Helical" evidence="17">
    <location>
        <begin position="26"/>
        <end position="45"/>
    </location>
</feature>
<feature type="transmembrane region" description="Helical" evidence="17">
    <location>
        <begin position="117"/>
        <end position="136"/>
    </location>
</feature>
<feature type="transmembrane region" description="Helical" evidence="17">
    <location>
        <begin position="196"/>
        <end position="211"/>
    </location>
</feature>
<feature type="transmembrane region" description="Helical" evidence="17">
    <location>
        <begin position="255"/>
        <end position="276"/>
    </location>
</feature>
<proteinExistence type="inferred from homology"/>
<keyword evidence="12 17" id="KW-1133">Transmembrane helix</keyword>
<organism evidence="19 21">
    <name type="scientific">Candidatus Methanofastidiosum methylothiophilum</name>
    <dbReference type="NCBI Taxonomy" id="1705564"/>
    <lineage>
        <taxon>Archaea</taxon>
        <taxon>Methanobacteriati</taxon>
        <taxon>Methanobacteriota</taxon>
        <taxon>Stenosarchaea group</taxon>
        <taxon>Candidatus Methanofastidiosia</taxon>
        <taxon>Candidatus Methanofastidiosales</taxon>
        <taxon>Candidatus Methanofastidiosaceae</taxon>
        <taxon>Candidatus Methanofastidiosum</taxon>
    </lineage>
</organism>
<keyword evidence="14" id="KW-0464">Manganese</keyword>
<dbReference type="UniPathway" id="UPA00378"/>
<evidence type="ECO:0000256" key="12">
    <source>
        <dbReference type="ARBA" id="ARBA00022989"/>
    </source>
</evidence>
<feature type="transmembrane region" description="Helical" evidence="17">
    <location>
        <begin position="440"/>
        <end position="457"/>
    </location>
</feature>
<evidence type="ECO:0000259" key="18">
    <source>
        <dbReference type="Pfam" id="PF21436"/>
    </source>
</evidence>
<feature type="transmembrane region" description="Helical" evidence="17">
    <location>
        <begin position="172"/>
        <end position="189"/>
    </location>
</feature>
<evidence type="ECO:0000256" key="11">
    <source>
        <dbReference type="ARBA" id="ARBA00022842"/>
    </source>
</evidence>
<comment type="caution">
    <text evidence="19">The sequence shown here is derived from an EMBL/GenBank/DDBJ whole genome shotgun (WGS) entry which is preliminary data.</text>
</comment>
<dbReference type="InterPro" id="IPR003674">
    <property type="entry name" value="Oligo_trans_STT3"/>
</dbReference>
<evidence type="ECO:0000256" key="4">
    <source>
        <dbReference type="ARBA" id="ARBA00004922"/>
    </source>
</evidence>
<comment type="cofactor">
    <cofactor evidence="2">
        <name>Mg(2+)</name>
        <dbReference type="ChEBI" id="CHEBI:18420"/>
    </cofactor>
</comment>
<dbReference type="InterPro" id="IPR048999">
    <property type="entry name" value="STT3-PglB_core"/>
</dbReference>
<dbReference type="GO" id="GO:0005886">
    <property type="term" value="C:plasma membrane"/>
    <property type="evidence" value="ECO:0007669"/>
    <property type="project" value="UniProtKB-SubCell"/>
</dbReference>
<evidence type="ECO:0000256" key="8">
    <source>
        <dbReference type="ARBA" id="ARBA00022679"/>
    </source>
</evidence>
<protein>
    <recommendedName>
        <fullName evidence="6">dolichyl-phosphooligosaccharide-protein glycotransferase</fullName>
        <ecNumber evidence="6">2.4.99.21</ecNumber>
    </recommendedName>
    <alternativeName>
        <fullName evidence="15">Oligosaccharyl transferase</fullName>
    </alternativeName>
</protein>
<evidence type="ECO:0000256" key="1">
    <source>
        <dbReference type="ARBA" id="ARBA00001936"/>
    </source>
</evidence>
<evidence type="ECO:0000313" key="21">
    <source>
        <dbReference type="Proteomes" id="UP000092420"/>
    </source>
</evidence>
<evidence type="ECO:0000256" key="17">
    <source>
        <dbReference type="SAM" id="Phobius"/>
    </source>
</evidence>
<reference evidence="19 21" key="1">
    <citation type="journal article" date="2016" name="ISME J.">
        <title>Chasing the elusive Euryarchaeota class WSA2: genomes reveal a uniquely fastidious methyl-reducing methanogen.</title>
        <authorList>
            <person name="Nobu M.K."/>
            <person name="Narihiro T."/>
            <person name="Kuroda K."/>
            <person name="Mei R."/>
            <person name="Liu W.T."/>
        </authorList>
    </citation>
    <scope>NUCLEOTIDE SEQUENCE [LARGE SCALE GENOMIC DNA]</scope>
    <source>
        <strain evidence="19">ADurb1013_Bin02101</strain>
        <strain evidence="20">ADurb1213_Bin02801</strain>
    </source>
</reference>
<dbReference type="Gene3D" id="3.40.50.12610">
    <property type="match status" value="1"/>
</dbReference>
<comment type="similarity">
    <text evidence="5">Belongs to the STT3 family.</text>
</comment>
<dbReference type="GO" id="GO:0004576">
    <property type="term" value="F:oligosaccharyl transferase activity"/>
    <property type="evidence" value="ECO:0007669"/>
    <property type="project" value="InterPro"/>
</dbReference>
<evidence type="ECO:0000313" key="19">
    <source>
        <dbReference type="EMBL" id="KYC54759.1"/>
    </source>
</evidence>
<dbReference type="EC" id="2.4.99.21" evidence="6"/>
<comment type="pathway">
    <text evidence="4">Protein modification; protein glycosylation.</text>
</comment>
<accession>A0A150JBZ7</accession>
<sequence>MAKAKGKKNKKTIKTEKSSFEGIHNYDNYFVVTGLLLSAVIGYFLRSWPLRFNRLLGYDPYFFLREAAYHLYGEIPKIDPMAPTVVRSFITEDLQGLPILTSIISKITRIDLLKVHMYLPIFIGIIGAILIYFVALKAWDNKYVAIISSFFLAIMPAFIYRTSGGGLWKDTIGSLFFILFMLLTMLIFKEKDRNKTILYGILALIVLLLYANTFGNFFFIPLIVATYILFKPFIKEAKKVKNITIKEKIFKDIDLWVLVAACLIALLYANFLIPPYKLESLRIYLALLGLGFALVIYLSSYFAKDRKYYIVFMAVLSVILIAFSEFVLNYNVLGYIFRSVDISGISGQGQASTFSDFLDKFYLFPIMAIIGAAYAIYRVINNDNSKSTLFILSAFAFNAFMSYQMLRNSFFGGITFAMMAAFGFLGAYDFLSDRFSKNSAVSLTIVLLILFTSFSLYNPLDQRYGGSIPYRTSQSPHLEDRWLSALMWLNDNTPQEEVVCNWWDYGYWIQTVGGRRTISDGMRSGMGPWISGFGEFLGSTDSTGIQKITAMEQEAYRATGNNFRMNYVLVDQSLLVKTTVLNSVIGKDTFRTAYFYFKGTSKLNNAITYIYESGATRLFLVTDDKNNYCYIEQNNQRYGVSNFVIENPNGQNYVYENVKYNFQSIPQIIYITPQNAIMMPENIKDTLFSKLIVYERGLQNYNLVYDNGYVKIYRILR</sequence>
<accession>A0A150JMX1</accession>
<dbReference type="EMBL" id="LNJE01000001">
    <property type="protein sequence ID" value="KYC58579.1"/>
    <property type="molecule type" value="Genomic_DNA"/>
</dbReference>
<evidence type="ECO:0000256" key="15">
    <source>
        <dbReference type="ARBA" id="ARBA00030679"/>
    </source>
</evidence>
<keyword evidence="7" id="KW-0328">Glycosyltransferase</keyword>
<evidence type="ECO:0000256" key="5">
    <source>
        <dbReference type="ARBA" id="ARBA00010810"/>
    </source>
</evidence>
<keyword evidence="13 17" id="KW-0472">Membrane</keyword>
<comment type="catalytic activity">
    <reaction evidence="16">
        <text>an archaeal dolichyl phosphooligosaccharide + [protein]-L-asparagine = an archaeal dolichyl phosphate + a glycoprotein with the oligosaccharide chain attached by N-beta-D-glycosyl linkage to a protein L-asparagine.</text>
        <dbReference type="EC" id="2.4.99.21"/>
    </reaction>
</comment>
<evidence type="ECO:0000256" key="10">
    <source>
        <dbReference type="ARBA" id="ARBA00022723"/>
    </source>
</evidence>
<evidence type="ECO:0000313" key="20">
    <source>
        <dbReference type="EMBL" id="KYC58579.1"/>
    </source>
</evidence>
<dbReference type="AlphaFoldDB" id="A0A150JBZ7"/>
<dbReference type="Pfam" id="PF21436">
    <property type="entry name" value="STT3-PglB_core"/>
    <property type="match status" value="1"/>
</dbReference>
<evidence type="ECO:0000256" key="14">
    <source>
        <dbReference type="ARBA" id="ARBA00023211"/>
    </source>
</evidence>
<feature type="transmembrane region" description="Helical" evidence="17">
    <location>
        <begin position="143"/>
        <end position="160"/>
    </location>
</feature>
<name>A0A150JBZ7_9EURY</name>
<evidence type="ECO:0000256" key="6">
    <source>
        <dbReference type="ARBA" id="ARBA00012602"/>
    </source>
</evidence>
<keyword evidence="8 19" id="KW-0808">Transferase</keyword>
<feature type="transmembrane region" description="Helical" evidence="17">
    <location>
        <begin position="361"/>
        <end position="380"/>
    </location>
</feature>
<feature type="transmembrane region" description="Helical" evidence="17">
    <location>
        <begin position="410"/>
        <end position="428"/>
    </location>
</feature>
<dbReference type="Proteomes" id="UP000092420">
    <property type="component" value="Unassembled WGS sequence"/>
</dbReference>
<feature type="transmembrane region" description="Helical" evidence="17">
    <location>
        <begin position="387"/>
        <end position="404"/>
    </location>
</feature>
<dbReference type="PANTHER" id="PTHR13872">
    <property type="entry name" value="DOLICHYL-DIPHOSPHOOLIGOSACCHARIDE--PROTEIN GLYCOSYLTRANSFERASE SUBUNIT"/>
    <property type="match status" value="1"/>
</dbReference>
<dbReference type="GO" id="GO:0046872">
    <property type="term" value="F:metal ion binding"/>
    <property type="evidence" value="ECO:0007669"/>
    <property type="project" value="UniProtKB-KW"/>
</dbReference>
<evidence type="ECO:0000256" key="13">
    <source>
        <dbReference type="ARBA" id="ARBA00023136"/>
    </source>
</evidence>
<keyword evidence="10" id="KW-0479">Metal-binding</keyword>
<gene>
    <name evidence="19" type="ORF">AN188_00799</name>
    <name evidence="20" type="ORF">APG09_00051</name>
</gene>
<comment type="subcellular location">
    <subcellularLocation>
        <location evidence="3">Cell membrane</location>
        <topology evidence="3">Multi-pass membrane protein</topology>
    </subcellularLocation>
</comment>
<evidence type="ECO:0000256" key="2">
    <source>
        <dbReference type="ARBA" id="ARBA00001946"/>
    </source>
</evidence>
<feature type="transmembrane region" description="Helical" evidence="17">
    <location>
        <begin position="217"/>
        <end position="234"/>
    </location>
</feature>
<feature type="transmembrane region" description="Helical" evidence="17">
    <location>
        <begin position="282"/>
        <end position="302"/>
    </location>
</feature>
<evidence type="ECO:0000256" key="3">
    <source>
        <dbReference type="ARBA" id="ARBA00004651"/>
    </source>
</evidence>
<evidence type="ECO:0000256" key="9">
    <source>
        <dbReference type="ARBA" id="ARBA00022692"/>
    </source>
</evidence>